<keyword evidence="5 7" id="KW-1133">Transmembrane helix</keyword>
<organism evidence="9 10">
    <name type="scientific">Bailinhaonella thermotolerans</name>
    <dbReference type="NCBI Taxonomy" id="1070861"/>
    <lineage>
        <taxon>Bacteria</taxon>
        <taxon>Bacillati</taxon>
        <taxon>Actinomycetota</taxon>
        <taxon>Actinomycetes</taxon>
        <taxon>Streptosporangiales</taxon>
        <taxon>Streptosporangiaceae</taxon>
        <taxon>Bailinhaonella</taxon>
    </lineage>
</organism>
<dbReference type="Gene3D" id="1.20.1720.10">
    <property type="entry name" value="Multidrug resistance protein D"/>
    <property type="match status" value="1"/>
</dbReference>
<feature type="transmembrane region" description="Helical" evidence="7">
    <location>
        <begin position="269"/>
        <end position="296"/>
    </location>
</feature>
<dbReference type="PANTHER" id="PTHR42718:SF46">
    <property type="entry name" value="BLR6921 PROTEIN"/>
    <property type="match status" value="1"/>
</dbReference>
<dbReference type="InterPro" id="IPR004638">
    <property type="entry name" value="EmrB-like"/>
</dbReference>
<dbReference type="GO" id="GO:0022857">
    <property type="term" value="F:transmembrane transporter activity"/>
    <property type="evidence" value="ECO:0007669"/>
    <property type="project" value="InterPro"/>
</dbReference>
<sequence length="476" mass="47491">MGAQGTTPVRVAPALTVVGVAGFVTTLDNTVVTVALPTIQRDLGASLAGLEWVMTAYILVFSGLMLAGGRLADVFGRRRVLQIGLGIFTGASLLSGLAGNQELLIAARAVQGAGAALVIPTLLAIIAMLGGERARSAGVAVWMTASAAALALGPVTGGLIAQHWDWSWIFLINVPLGIATMAGAAFAVPESRDPRAARIDLPGLATSGIALVAGTFALIHGRDLGWGSPVIVGALLVTVLGAAGFVAVESSVRAPMIDMALFRAPAFSGGVVAQVLWGLGVNGVFFFTALFLQGVLGFSPTLSGLAFLPLAAMVVLVTPFAPKVSERYGAARTVAAGLALVAGGMVAVAFLRPGDGFADLIPAVTAIGVGSGLTMPLGSAVLGAIPPERAGVAGGIFSVSREVSGVFGIAAIGVVVTSLQEAARAEGAAHADAFMRGYSVGLVAAAALVLLGAVVSLLTLPGRTPGAVALPETRGA</sequence>
<proteinExistence type="predicted"/>
<evidence type="ECO:0000313" key="9">
    <source>
        <dbReference type="EMBL" id="RJL30941.1"/>
    </source>
</evidence>
<dbReference type="PANTHER" id="PTHR42718">
    <property type="entry name" value="MAJOR FACILITATOR SUPERFAMILY MULTIDRUG TRANSPORTER MFSC"/>
    <property type="match status" value="1"/>
</dbReference>
<dbReference type="InterPro" id="IPR005829">
    <property type="entry name" value="Sugar_transporter_CS"/>
</dbReference>
<dbReference type="GO" id="GO:0005886">
    <property type="term" value="C:plasma membrane"/>
    <property type="evidence" value="ECO:0007669"/>
    <property type="project" value="UniProtKB-SubCell"/>
</dbReference>
<feature type="transmembrane region" description="Helical" evidence="7">
    <location>
        <begin position="201"/>
        <end position="220"/>
    </location>
</feature>
<evidence type="ECO:0000256" key="3">
    <source>
        <dbReference type="ARBA" id="ARBA00022475"/>
    </source>
</evidence>
<feature type="transmembrane region" description="Helical" evidence="7">
    <location>
        <begin position="403"/>
        <end position="420"/>
    </location>
</feature>
<keyword evidence="10" id="KW-1185">Reference proteome</keyword>
<keyword evidence="6 7" id="KW-0472">Membrane</keyword>
<feature type="transmembrane region" description="Helical" evidence="7">
    <location>
        <begin position="139"/>
        <end position="160"/>
    </location>
</feature>
<dbReference type="AlphaFoldDB" id="A0A3A4API0"/>
<comment type="caution">
    <text evidence="9">The sequence shown here is derived from an EMBL/GenBank/DDBJ whole genome shotgun (WGS) entry which is preliminary data.</text>
</comment>
<feature type="transmembrane region" description="Helical" evidence="7">
    <location>
        <begin position="48"/>
        <end position="68"/>
    </location>
</feature>
<feature type="transmembrane region" description="Helical" evidence="7">
    <location>
        <begin position="363"/>
        <end position="382"/>
    </location>
</feature>
<reference evidence="9 10" key="1">
    <citation type="submission" date="2018-09" db="EMBL/GenBank/DDBJ databases">
        <title>YIM 75507 draft genome.</title>
        <authorList>
            <person name="Tang S."/>
            <person name="Feng Y."/>
        </authorList>
    </citation>
    <scope>NUCLEOTIDE SEQUENCE [LARGE SCALE GENOMIC DNA]</scope>
    <source>
        <strain evidence="9 10">YIM 75507</strain>
    </source>
</reference>
<evidence type="ECO:0000256" key="6">
    <source>
        <dbReference type="ARBA" id="ARBA00023136"/>
    </source>
</evidence>
<dbReference type="CDD" id="cd17321">
    <property type="entry name" value="MFS_MMR_MDR_like"/>
    <property type="match status" value="1"/>
</dbReference>
<dbReference type="PRINTS" id="PR01036">
    <property type="entry name" value="TCRTETB"/>
</dbReference>
<keyword evidence="3" id="KW-1003">Cell membrane</keyword>
<feature type="transmembrane region" description="Helical" evidence="7">
    <location>
        <begin position="80"/>
        <end position="99"/>
    </location>
</feature>
<dbReference type="EMBL" id="QZEY01000008">
    <property type="protein sequence ID" value="RJL30941.1"/>
    <property type="molecule type" value="Genomic_DNA"/>
</dbReference>
<dbReference type="PROSITE" id="PS50850">
    <property type="entry name" value="MFS"/>
    <property type="match status" value="1"/>
</dbReference>
<evidence type="ECO:0000256" key="1">
    <source>
        <dbReference type="ARBA" id="ARBA00004651"/>
    </source>
</evidence>
<dbReference type="NCBIfam" id="TIGR00711">
    <property type="entry name" value="efflux_EmrB"/>
    <property type="match status" value="1"/>
</dbReference>
<dbReference type="PROSITE" id="PS00216">
    <property type="entry name" value="SUGAR_TRANSPORT_1"/>
    <property type="match status" value="1"/>
</dbReference>
<name>A0A3A4API0_9ACTN</name>
<feature type="transmembrane region" description="Helical" evidence="7">
    <location>
        <begin position="440"/>
        <end position="460"/>
    </location>
</feature>
<dbReference type="RefSeq" id="WP_119928364.1">
    <property type="nucleotide sequence ID" value="NZ_QZEY01000008.1"/>
</dbReference>
<dbReference type="InterPro" id="IPR036259">
    <property type="entry name" value="MFS_trans_sf"/>
</dbReference>
<evidence type="ECO:0000256" key="5">
    <source>
        <dbReference type="ARBA" id="ARBA00022989"/>
    </source>
</evidence>
<gene>
    <name evidence="9" type="ORF">D5H75_21880</name>
</gene>
<feature type="domain" description="Major facilitator superfamily (MFS) profile" evidence="8">
    <location>
        <begin position="14"/>
        <end position="464"/>
    </location>
</feature>
<feature type="transmembrane region" description="Helical" evidence="7">
    <location>
        <begin position="166"/>
        <end position="189"/>
    </location>
</feature>
<dbReference type="SUPFAM" id="SSF103473">
    <property type="entry name" value="MFS general substrate transporter"/>
    <property type="match status" value="1"/>
</dbReference>
<evidence type="ECO:0000313" key="10">
    <source>
        <dbReference type="Proteomes" id="UP000265768"/>
    </source>
</evidence>
<accession>A0A3A4API0</accession>
<keyword evidence="4 7" id="KW-0812">Transmembrane</keyword>
<feature type="transmembrane region" description="Helical" evidence="7">
    <location>
        <begin position="302"/>
        <end position="321"/>
    </location>
</feature>
<dbReference type="InterPro" id="IPR011701">
    <property type="entry name" value="MFS"/>
</dbReference>
<dbReference type="Pfam" id="PF07690">
    <property type="entry name" value="MFS_1"/>
    <property type="match status" value="1"/>
</dbReference>
<dbReference type="Proteomes" id="UP000265768">
    <property type="component" value="Unassembled WGS sequence"/>
</dbReference>
<evidence type="ECO:0000256" key="4">
    <source>
        <dbReference type="ARBA" id="ARBA00022692"/>
    </source>
</evidence>
<evidence type="ECO:0000259" key="8">
    <source>
        <dbReference type="PROSITE" id="PS50850"/>
    </source>
</evidence>
<evidence type="ECO:0000256" key="7">
    <source>
        <dbReference type="SAM" id="Phobius"/>
    </source>
</evidence>
<dbReference type="OrthoDB" id="3218494at2"/>
<feature type="transmembrane region" description="Helical" evidence="7">
    <location>
        <begin position="105"/>
        <end position="127"/>
    </location>
</feature>
<feature type="transmembrane region" description="Helical" evidence="7">
    <location>
        <begin position="12"/>
        <end position="36"/>
    </location>
</feature>
<evidence type="ECO:0000256" key="2">
    <source>
        <dbReference type="ARBA" id="ARBA00022448"/>
    </source>
</evidence>
<feature type="transmembrane region" description="Helical" evidence="7">
    <location>
        <begin position="333"/>
        <end position="351"/>
    </location>
</feature>
<keyword evidence="2" id="KW-0813">Transport</keyword>
<dbReference type="InterPro" id="IPR020846">
    <property type="entry name" value="MFS_dom"/>
</dbReference>
<protein>
    <submittedName>
        <fullName evidence="9">DHA2 family efflux MFS transporter permease subunit</fullName>
    </submittedName>
</protein>
<comment type="subcellular location">
    <subcellularLocation>
        <location evidence="1">Cell membrane</location>
        <topology evidence="1">Multi-pass membrane protein</topology>
    </subcellularLocation>
</comment>
<feature type="transmembrane region" description="Helical" evidence="7">
    <location>
        <begin position="226"/>
        <end position="248"/>
    </location>
</feature>
<dbReference type="Gene3D" id="1.20.1250.20">
    <property type="entry name" value="MFS general substrate transporter like domains"/>
    <property type="match status" value="1"/>
</dbReference>